<feature type="domain" description="Rhodopsin" evidence="7">
    <location>
        <begin position="50"/>
        <end position="226"/>
    </location>
</feature>
<evidence type="ECO:0000259" key="7">
    <source>
        <dbReference type="Pfam" id="PF20684"/>
    </source>
</evidence>
<proteinExistence type="inferred from homology"/>
<organism evidence="8 9">
    <name type="scientific">Fusarium sarcochroum</name>
    <dbReference type="NCBI Taxonomy" id="1208366"/>
    <lineage>
        <taxon>Eukaryota</taxon>
        <taxon>Fungi</taxon>
        <taxon>Dikarya</taxon>
        <taxon>Ascomycota</taxon>
        <taxon>Pezizomycotina</taxon>
        <taxon>Sordariomycetes</taxon>
        <taxon>Hypocreomycetidae</taxon>
        <taxon>Hypocreales</taxon>
        <taxon>Nectriaceae</taxon>
        <taxon>Fusarium</taxon>
        <taxon>Fusarium lateritium species complex</taxon>
    </lineage>
</organism>
<keyword evidence="4 6" id="KW-0472">Membrane</keyword>
<accession>A0A8H4TJF9</accession>
<gene>
    <name evidence="8" type="ORF">FSARC_10894</name>
</gene>
<dbReference type="GO" id="GO:0016020">
    <property type="term" value="C:membrane"/>
    <property type="evidence" value="ECO:0007669"/>
    <property type="project" value="UniProtKB-SubCell"/>
</dbReference>
<evidence type="ECO:0000256" key="6">
    <source>
        <dbReference type="SAM" id="Phobius"/>
    </source>
</evidence>
<evidence type="ECO:0000256" key="3">
    <source>
        <dbReference type="ARBA" id="ARBA00022989"/>
    </source>
</evidence>
<dbReference type="InterPro" id="IPR052337">
    <property type="entry name" value="SAT4-like"/>
</dbReference>
<comment type="subcellular location">
    <subcellularLocation>
        <location evidence="1">Membrane</location>
        <topology evidence="1">Multi-pass membrane protein</topology>
    </subcellularLocation>
</comment>
<keyword evidence="2 6" id="KW-0812">Transmembrane</keyword>
<keyword evidence="9" id="KW-1185">Reference proteome</keyword>
<dbReference type="PANTHER" id="PTHR33048">
    <property type="entry name" value="PTH11-LIKE INTEGRAL MEMBRANE PROTEIN (AFU_ORTHOLOGUE AFUA_5G11245)"/>
    <property type="match status" value="1"/>
</dbReference>
<dbReference type="InterPro" id="IPR049326">
    <property type="entry name" value="Rhodopsin_dom_fungi"/>
</dbReference>
<protein>
    <recommendedName>
        <fullName evidence="7">Rhodopsin domain-containing protein</fullName>
    </recommendedName>
</protein>
<evidence type="ECO:0000256" key="1">
    <source>
        <dbReference type="ARBA" id="ARBA00004141"/>
    </source>
</evidence>
<evidence type="ECO:0000256" key="5">
    <source>
        <dbReference type="ARBA" id="ARBA00038359"/>
    </source>
</evidence>
<dbReference type="EMBL" id="JABEXW010000676">
    <property type="protein sequence ID" value="KAF4958991.1"/>
    <property type="molecule type" value="Genomic_DNA"/>
</dbReference>
<dbReference type="Proteomes" id="UP000622797">
    <property type="component" value="Unassembled WGS sequence"/>
</dbReference>
<comment type="caution">
    <text evidence="8">The sequence shown here is derived from an EMBL/GenBank/DDBJ whole genome shotgun (WGS) entry which is preliminary data.</text>
</comment>
<name>A0A8H4TJF9_9HYPO</name>
<keyword evidence="3 6" id="KW-1133">Transmembrane helix</keyword>
<feature type="transmembrane region" description="Helical" evidence="6">
    <location>
        <begin position="134"/>
        <end position="161"/>
    </location>
</feature>
<dbReference type="AlphaFoldDB" id="A0A8H4TJF9"/>
<dbReference type="PANTHER" id="PTHR33048:SF143">
    <property type="entry name" value="EXTRACELLULAR MEMBRANE PROTEIN CFEM DOMAIN-CONTAINING PROTEIN-RELATED"/>
    <property type="match status" value="1"/>
</dbReference>
<reference evidence="8" key="2">
    <citation type="submission" date="2020-05" db="EMBL/GenBank/DDBJ databases">
        <authorList>
            <person name="Kim H.-S."/>
            <person name="Proctor R.H."/>
            <person name="Brown D.W."/>
        </authorList>
    </citation>
    <scope>NUCLEOTIDE SEQUENCE</scope>
    <source>
        <strain evidence="8">NRRL 20472</strain>
    </source>
</reference>
<dbReference type="OrthoDB" id="2496787at2759"/>
<evidence type="ECO:0000256" key="4">
    <source>
        <dbReference type="ARBA" id="ARBA00023136"/>
    </source>
</evidence>
<evidence type="ECO:0000256" key="2">
    <source>
        <dbReference type="ARBA" id="ARBA00022692"/>
    </source>
</evidence>
<evidence type="ECO:0000313" key="8">
    <source>
        <dbReference type="EMBL" id="KAF4958991.1"/>
    </source>
</evidence>
<comment type="similarity">
    <text evidence="5">Belongs to the SAT4 family.</text>
</comment>
<dbReference type="Pfam" id="PF20684">
    <property type="entry name" value="Fung_rhodopsin"/>
    <property type="match status" value="1"/>
</dbReference>
<feature type="transmembrane region" description="Helical" evidence="6">
    <location>
        <begin position="57"/>
        <end position="76"/>
    </location>
</feature>
<reference evidence="8" key="1">
    <citation type="journal article" date="2020" name="BMC Genomics">
        <title>Correction to: Identification and distribution of gene clusters required for synthesis of sphingolipid metabolism inhibitors in diverse species of the filamentous fungus Fusarium.</title>
        <authorList>
            <person name="Kim H.S."/>
            <person name="Lohmar J.M."/>
            <person name="Busman M."/>
            <person name="Brown D.W."/>
            <person name="Naumann T.A."/>
            <person name="Divon H.H."/>
            <person name="Lysoe E."/>
            <person name="Uhlig S."/>
            <person name="Proctor R.H."/>
        </authorList>
    </citation>
    <scope>NUCLEOTIDE SEQUENCE</scope>
    <source>
        <strain evidence="8">NRRL 20472</strain>
    </source>
</reference>
<feature type="transmembrane region" description="Helical" evidence="6">
    <location>
        <begin position="96"/>
        <end position="122"/>
    </location>
</feature>
<sequence>MLNRLPRRFNGAANILIRKQREVVPQQEIQQDRRSLCQEELQREALARFTKWGPDDYLVMVSLVFIILMTTMTQLMTAVGLGCNTWTLNDDEITRFYIYILIVEFGYLLSLCLVKLSILYFFLRTFPHPGFRTVVKWTIGFTILVSMIYGICGACQRQPIWLQWKGWKDNPPRGSSLDMQAIVLSHASINVALDVWMFALPLTQLIHLGLKMRKKTGVIVIFSVGIL</sequence>
<evidence type="ECO:0000313" key="9">
    <source>
        <dbReference type="Proteomes" id="UP000622797"/>
    </source>
</evidence>